<evidence type="ECO:0000313" key="2">
    <source>
        <dbReference type="Proteomes" id="UP000308199"/>
    </source>
</evidence>
<keyword evidence="2" id="KW-1185">Reference proteome</keyword>
<gene>
    <name evidence="1" type="ORF">EW145_g6883</name>
</gene>
<dbReference type="Proteomes" id="UP000308199">
    <property type="component" value="Unassembled WGS sequence"/>
</dbReference>
<comment type="caution">
    <text evidence="1">The sequence shown here is derived from an EMBL/GenBank/DDBJ whole genome shotgun (WGS) entry which is preliminary data.</text>
</comment>
<sequence length="134" mass="15458">MEAHNPGQPGYDSRSPYVSNSSERIWGACLHPKLRSAASMLHIMARYYEAQWVYWRKELDDDHAHEMMTRVLLDHIVRIEENNSEVKIDLKKQRIDQNASNKIYFRENGTAISSHSFGIASSGWPTKRVLAADQ</sequence>
<proteinExistence type="predicted"/>
<dbReference type="AlphaFoldDB" id="A0A4S4KSG0"/>
<dbReference type="EMBL" id="SGPK01000582">
    <property type="protein sequence ID" value="THH01592.1"/>
    <property type="molecule type" value="Genomic_DNA"/>
</dbReference>
<name>A0A4S4KSG0_9AGAM</name>
<protein>
    <submittedName>
        <fullName evidence="1">Uncharacterized protein</fullName>
    </submittedName>
</protein>
<organism evidence="1 2">
    <name type="scientific">Phellinidium pouzarii</name>
    <dbReference type="NCBI Taxonomy" id="167371"/>
    <lineage>
        <taxon>Eukaryota</taxon>
        <taxon>Fungi</taxon>
        <taxon>Dikarya</taxon>
        <taxon>Basidiomycota</taxon>
        <taxon>Agaricomycotina</taxon>
        <taxon>Agaricomycetes</taxon>
        <taxon>Hymenochaetales</taxon>
        <taxon>Hymenochaetaceae</taxon>
        <taxon>Phellinidium</taxon>
    </lineage>
</organism>
<evidence type="ECO:0000313" key="1">
    <source>
        <dbReference type="EMBL" id="THH01592.1"/>
    </source>
</evidence>
<dbReference type="OrthoDB" id="5569250at2759"/>
<accession>A0A4S4KSG0</accession>
<reference evidence="1 2" key="1">
    <citation type="submission" date="2019-02" db="EMBL/GenBank/DDBJ databases">
        <title>Genome sequencing of the rare red list fungi Phellinidium pouzarii.</title>
        <authorList>
            <person name="Buettner E."/>
            <person name="Kellner H."/>
        </authorList>
    </citation>
    <scope>NUCLEOTIDE SEQUENCE [LARGE SCALE GENOMIC DNA]</scope>
    <source>
        <strain evidence="1 2">DSM 108285</strain>
    </source>
</reference>